<feature type="compositionally biased region" description="Basic and acidic residues" evidence="1">
    <location>
        <begin position="1"/>
        <end position="10"/>
    </location>
</feature>
<sequence>MLAIWRKSDVSHTSVHTNRHHLCPTVRADDSEKAGATSPTSDEDNRNSRSENCAMLLLSPLPKTQMKRQNLSRRLYYSSSGHTDD</sequence>
<evidence type="ECO:0000256" key="1">
    <source>
        <dbReference type="SAM" id="MobiDB-lite"/>
    </source>
</evidence>
<feature type="region of interest" description="Disordered" evidence="1">
    <location>
        <begin position="1"/>
        <end position="85"/>
    </location>
</feature>
<keyword evidence="3" id="KW-1185">Reference proteome</keyword>
<accession>A0ABR1ER37</accession>
<protein>
    <submittedName>
        <fullName evidence="2">Uncharacterized protein</fullName>
    </submittedName>
</protein>
<dbReference type="Proteomes" id="UP001303046">
    <property type="component" value="Unassembled WGS sequence"/>
</dbReference>
<organism evidence="2 3">
    <name type="scientific">Necator americanus</name>
    <name type="common">Human hookworm</name>
    <dbReference type="NCBI Taxonomy" id="51031"/>
    <lineage>
        <taxon>Eukaryota</taxon>
        <taxon>Metazoa</taxon>
        <taxon>Ecdysozoa</taxon>
        <taxon>Nematoda</taxon>
        <taxon>Chromadorea</taxon>
        <taxon>Rhabditida</taxon>
        <taxon>Rhabditina</taxon>
        <taxon>Rhabditomorpha</taxon>
        <taxon>Strongyloidea</taxon>
        <taxon>Ancylostomatidae</taxon>
        <taxon>Bunostominae</taxon>
        <taxon>Necator</taxon>
    </lineage>
</organism>
<evidence type="ECO:0000313" key="2">
    <source>
        <dbReference type="EMBL" id="KAK6765110.1"/>
    </source>
</evidence>
<name>A0ABR1ER37_NECAM</name>
<evidence type="ECO:0000313" key="3">
    <source>
        <dbReference type="Proteomes" id="UP001303046"/>
    </source>
</evidence>
<proteinExistence type="predicted"/>
<dbReference type="EMBL" id="JAVFWL010000006">
    <property type="protein sequence ID" value="KAK6765110.1"/>
    <property type="molecule type" value="Genomic_DNA"/>
</dbReference>
<comment type="caution">
    <text evidence="2">The sequence shown here is derived from an EMBL/GenBank/DDBJ whole genome shotgun (WGS) entry which is preliminary data.</text>
</comment>
<reference evidence="2 3" key="1">
    <citation type="submission" date="2023-08" db="EMBL/GenBank/DDBJ databases">
        <title>A Necator americanus chromosomal reference genome.</title>
        <authorList>
            <person name="Ilik V."/>
            <person name="Petrzelkova K.J."/>
            <person name="Pardy F."/>
            <person name="Fuh T."/>
            <person name="Niatou-Singa F.S."/>
            <person name="Gouil Q."/>
            <person name="Baker L."/>
            <person name="Ritchie M.E."/>
            <person name="Jex A.R."/>
            <person name="Gazzola D."/>
            <person name="Li H."/>
            <person name="Toshio Fujiwara R."/>
            <person name="Zhan B."/>
            <person name="Aroian R.V."/>
            <person name="Pafco B."/>
            <person name="Schwarz E.M."/>
        </authorList>
    </citation>
    <scope>NUCLEOTIDE SEQUENCE [LARGE SCALE GENOMIC DNA]</scope>
    <source>
        <strain evidence="2 3">Aroian</strain>
        <tissue evidence="2">Whole animal</tissue>
    </source>
</reference>
<gene>
    <name evidence="2" type="primary">Necator_chrX.g25323</name>
    <name evidence="2" type="ORF">RB195_025157</name>
</gene>